<evidence type="ECO:0000313" key="6">
    <source>
        <dbReference type="Proteomes" id="UP001596227"/>
    </source>
</evidence>
<organism evidence="5 6">
    <name type="scientific">Lactiplantibacillus daoliensis</name>
    <dbReference type="NCBI Taxonomy" id="2559916"/>
    <lineage>
        <taxon>Bacteria</taxon>
        <taxon>Bacillati</taxon>
        <taxon>Bacillota</taxon>
        <taxon>Bacilli</taxon>
        <taxon>Lactobacillales</taxon>
        <taxon>Lactobacillaceae</taxon>
        <taxon>Lactiplantibacillus</taxon>
    </lineage>
</organism>
<feature type="domain" description="DnaD N-terminal" evidence="4">
    <location>
        <begin position="16"/>
        <end position="115"/>
    </location>
</feature>
<dbReference type="InterPro" id="IPR006343">
    <property type="entry name" value="DnaB/C_C"/>
</dbReference>
<gene>
    <name evidence="5" type="ORF">ACFQH1_02210</name>
</gene>
<dbReference type="Pfam" id="PF21984">
    <property type="entry name" value="DnaD_N"/>
    <property type="match status" value="1"/>
</dbReference>
<feature type="region of interest" description="Disordered" evidence="2">
    <location>
        <begin position="206"/>
        <end position="242"/>
    </location>
</feature>
<keyword evidence="6" id="KW-1185">Reference proteome</keyword>
<evidence type="ECO:0000259" key="3">
    <source>
        <dbReference type="Pfam" id="PF07261"/>
    </source>
</evidence>
<dbReference type="PANTHER" id="PTHR37293">
    <property type="entry name" value="PHAGE REPLICATION PROTEIN-RELATED"/>
    <property type="match status" value="1"/>
</dbReference>
<dbReference type="InterPro" id="IPR036388">
    <property type="entry name" value="WH-like_DNA-bd_sf"/>
</dbReference>
<dbReference type="Pfam" id="PF07261">
    <property type="entry name" value="DnaB_2"/>
    <property type="match status" value="1"/>
</dbReference>
<dbReference type="NCBIfam" id="TIGR01446">
    <property type="entry name" value="DnaD_dom"/>
    <property type="match status" value="1"/>
</dbReference>
<proteinExistence type="inferred from homology"/>
<reference evidence="6" key="1">
    <citation type="journal article" date="2019" name="Int. J. Syst. Evol. Microbiol.">
        <title>The Global Catalogue of Microorganisms (GCM) 10K type strain sequencing project: providing services to taxonomists for standard genome sequencing and annotation.</title>
        <authorList>
            <consortium name="The Broad Institute Genomics Platform"/>
            <consortium name="The Broad Institute Genome Sequencing Center for Infectious Disease"/>
            <person name="Wu L."/>
            <person name="Ma J."/>
        </authorList>
    </citation>
    <scope>NUCLEOTIDE SEQUENCE [LARGE SCALE GENOMIC DNA]</scope>
    <source>
        <strain evidence="6">CCM 8934</strain>
    </source>
</reference>
<dbReference type="PANTHER" id="PTHR37293:SF6">
    <property type="entry name" value="DNA REPLICATION PROTEIN DNAD"/>
    <property type="match status" value="1"/>
</dbReference>
<comment type="caution">
    <text evidence="5">The sequence shown here is derived from an EMBL/GenBank/DDBJ whole genome shotgun (WGS) entry which is preliminary data.</text>
</comment>
<dbReference type="Gene3D" id="1.10.10.630">
    <property type="entry name" value="DnaD domain-like"/>
    <property type="match status" value="1"/>
</dbReference>
<evidence type="ECO:0000256" key="2">
    <source>
        <dbReference type="SAM" id="MobiDB-lite"/>
    </source>
</evidence>
<dbReference type="Proteomes" id="UP001596227">
    <property type="component" value="Unassembled WGS sequence"/>
</dbReference>
<sequence length="242" mass="27404">MDQLTAALINGGQTTIANVLLQHYREVGLTNAELLVYLQFKRLMDQGEVFPDANQVAQSLGETSNTVFQHLHEMLAKKLLTIESVTAADQKIHDRYNFDGLYEKLALAIKKSAHKEVEPAVADQENSRQKVFKSIETEFGRALSPMEMESISKWFDEDHYAPEIIALALREAVLRQVYNLTYMDRILLNWHKRNLTTAAQVEADKQRGIENRLNSAPKPQRQTGANAGPKIPLFKLGEDQSK</sequence>
<evidence type="ECO:0000313" key="5">
    <source>
        <dbReference type="EMBL" id="MFC6294050.1"/>
    </source>
</evidence>
<dbReference type="InterPro" id="IPR053162">
    <property type="entry name" value="DnaD"/>
</dbReference>
<dbReference type="InterPro" id="IPR053843">
    <property type="entry name" value="DnaD_N"/>
</dbReference>
<protein>
    <submittedName>
        <fullName evidence="5">DnaD domain-containing protein</fullName>
    </submittedName>
</protein>
<dbReference type="SUPFAM" id="SSF158499">
    <property type="entry name" value="DnaD domain-like"/>
    <property type="match status" value="1"/>
</dbReference>
<comment type="similarity">
    <text evidence="1">Belongs to the DnaB/DnaD family.</text>
</comment>
<dbReference type="EMBL" id="JBHSSB010000004">
    <property type="protein sequence ID" value="MFC6294050.1"/>
    <property type="molecule type" value="Genomic_DNA"/>
</dbReference>
<dbReference type="RefSeq" id="WP_137607550.1">
    <property type="nucleotide sequence ID" value="NZ_BJDH01000005.1"/>
</dbReference>
<dbReference type="Gene3D" id="1.10.10.10">
    <property type="entry name" value="Winged helix-like DNA-binding domain superfamily/Winged helix DNA-binding domain"/>
    <property type="match status" value="1"/>
</dbReference>
<feature type="domain" description="DnaB/C C-terminal" evidence="3">
    <location>
        <begin position="132"/>
        <end position="204"/>
    </location>
</feature>
<dbReference type="InterPro" id="IPR034829">
    <property type="entry name" value="DnaD-like_sf"/>
</dbReference>
<name>A0ABW1UDG6_9LACO</name>
<evidence type="ECO:0000256" key="1">
    <source>
        <dbReference type="ARBA" id="ARBA00093462"/>
    </source>
</evidence>
<accession>A0ABW1UDG6</accession>
<evidence type="ECO:0000259" key="4">
    <source>
        <dbReference type="Pfam" id="PF21984"/>
    </source>
</evidence>